<dbReference type="InterPro" id="IPR006076">
    <property type="entry name" value="FAD-dep_OxRdtase"/>
</dbReference>
<dbReference type="Proteomes" id="UP001194746">
    <property type="component" value="Unassembled WGS sequence"/>
</dbReference>
<proteinExistence type="inferred from homology"/>
<evidence type="ECO:0000256" key="2">
    <source>
        <dbReference type="ARBA" id="ARBA00006730"/>
    </source>
</evidence>
<evidence type="ECO:0000313" key="9">
    <source>
        <dbReference type="Proteomes" id="UP001194746"/>
    </source>
</evidence>
<comment type="cofactor">
    <cofactor evidence="1 6">
        <name>FAD</name>
        <dbReference type="ChEBI" id="CHEBI:57692"/>
    </cofactor>
</comment>
<reference evidence="8" key="1">
    <citation type="journal article" date="2019" name="Beilstein J. Org. Chem.">
        <title>Nanangenines: drimane sesquiterpenoids as the dominant metabolite cohort of a novel Australian fungus, Aspergillus nanangensis.</title>
        <authorList>
            <person name="Lacey H.J."/>
            <person name="Gilchrist C.L.M."/>
            <person name="Crombie A."/>
            <person name="Kalaitzis J.A."/>
            <person name="Vuong D."/>
            <person name="Rutledge P.J."/>
            <person name="Turner P."/>
            <person name="Pitt J.I."/>
            <person name="Lacey E."/>
            <person name="Chooi Y.H."/>
            <person name="Piggott A.M."/>
        </authorList>
    </citation>
    <scope>NUCLEOTIDE SEQUENCE</scope>
    <source>
        <strain evidence="8">MST-FP2251</strain>
    </source>
</reference>
<dbReference type="Gene3D" id="3.40.50.720">
    <property type="entry name" value="NAD(P)-binding Rossmann-like Domain"/>
    <property type="match status" value="1"/>
</dbReference>
<dbReference type="GO" id="GO:0019478">
    <property type="term" value="P:D-amino acid catabolic process"/>
    <property type="evidence" value="ECO:0007669"/>
    <property type="project" value="TreeGrafter"/>
</dbReference>
<dbReference type="EMBL" id="VCAU01000029">
    <property type="protein sequence ID" value="KAF9890101.1"/>
    <property type="molecule type" value="Genomic_DNA"/>
</dbReference>
<dbReference type="GO" id="GO:0003884">
    <property type="term" value="F:D-amino-acid oxidase activity"/>
    <property type="evidence" value="ECO:0007669"/>
    <property type="project" value="InterPro"/>
</dbReference>
<dbReference type="Gene3D" id="3.30.9.10">
    <property type="entry name" value="D-Amino Acid Oxidase, subunit A, domain 2"/>
    <property type="match status" value="1"/>
</dbReference>
<dbReference type="AlphaFoldDB" id="A0AAD4CP60"/>
<evidence type="ECO:0000313" key="8">
    <source>
        <dbReference type="EMBL" id="KAF9890101.1"/>
    </source>
</evidence>
<protein>
    <recommendedName>
        <fullName evidence="7">FAD dependent oxidoreductase domain-containing protein</fullName>
    </recommendedName>
</protein>
<evidence type="ECO:0000259" key="7">
    <source>
        <dbReference type="Pfam" id="PF01266"/>
    </source>
</evidence>
<feature type="domain" description="FAD dependent oxidoreductase" evidence="7">
    <location>
        <begin position="3"/>
        <end position="322"/>
    </location>
</feature>
<comment type="caution">
    <text evidence="8">The sequence shown here is derived from an EMBL/GenBank/DDBJ whole genome shotgun (WGS) entry which is preliminary data.</text>
</comment>
<evidence type="ECO:0000256" key="4">
    <source>
        <dbReference type="ARBA" id="ARBA00022827"/>
    </source>
</evidence>
<name>A0AAD4CP60_ASPNN</name>
<reference evidence="8" key="2">
    <citation type="submission" date="2020-02" db="EMBL/GenBank/DDBJ databases">
        <authorList>
            <person name="Gilchrist C.L.M."/>
            <person name="Chooi Y.-H."/>
        </authorList>
    </citation>
    <scope>NUCLEOTIDE SEQUENCE</scope>
    <source>
        <strain evidence="8">MST-FP2251</strain>
    </source>
</reference>
<dbReference type="PIRSF" id="PIRSF000189">
    <property type="entry name" value="D-aa_oxidase"/>
    <property type="match status" value="1"/>
</dbReference>
<gene>
    <name evidence="8" type="ORF">FE257_006262</name>
</gene>
<evidence type="ECO:0000256" key="5">
    <source>
        <dbReference type="ARBA" id="ARBA00023002"/>
    </source>
</evidence>
<dbReference type="SUPFAM" id="SSF54373">
    <property type="entry name" value="FAD-linked reductases, C-terminal domain"/>
    <property type="match status" value="1"/>
</dbReference>
<dbReference type="PANTHER" id="PTHR11530:SF11">
    <property type="entry name" value="D-ASPARTATE OXIDASE"/>
    <property type="match status" value="1"/>
</dbReference>
<organism evidence="8 9">
    <name type="scientific">Aspergillus nanangensis</name>
    <dbReference type="NCBI Taxonomy" id="2582783"/>
    <lineage>
        <taxon>Eukaryota</taxon>
        <taxon>Fungi</taxon>
        <taxon>Dikarya</taxon>
        <taxon>Ascomycota</taxon>
        <taxon>Pezizomycotina</taxon>
        <taxon>Eurotiomycetes</taxon>
        <taxon>Eurotiomycetidae</taxon>
        <taxon>Eurotiales</taxon>
        <taxon>Aspergillaceae</taxon>
        <taxon>Aspergillus</taxon>
        <taxon>Aspergillus subgen. Circumdati</taxon>
    </lineage>
</organism>
<evidence type="ECO:0000256" key="3">
    <source>
        <dbReference type="ARBA" id="ARBA00022630"/>
    </source>
</evidence>
<feature type="binding site" evidence="6">
    <location>
        <position position="176"/>
    </location>
    <ligand>
        <name>FAD</name>
        <dbReference type="ChEBI" id="CHEBI:57692"/>
    </ligand>
</feature>
<dbReference type="GO" id="GO:0005737">
    <property type="term" value="C:cytoplasm"/>
    <property type="evidence" value="ECO:0007669"/>
    <property type="project" value="TreeGrafter"/>
</dbReference>
<keyword evidence="9" id="KW-1185">Reference proteome</keyword>
<keyword evidence="3" id="KW-0285">Flavoprotein</keyword>
<feature type="binding site" evidence="6">
    <location>
        <position position="307"/>
    </location>
    <ligand>
        <name>D-dopa</name>
        <dbReference type="ChEBI" id="CHEBI:149689"/>
    </ligand>
</feature>
<dbReference type="GO" id="GO:0071949">
    <property type="term" value="F:FAD binding"/>
    <property type="evidence" value="ECO:0007669"/>
    <property type="project" value="InterPro"/>
</dbReference>
<keyword evidence="5" id="KW-0560">Oxidoreductase</keyword>
<sequence length="338" mass="37690">MARITIVGSGIVGMATAAMLSRHHKVTIIARNLPGDEPSIDWASPWAGVSFVAGGCTSAREEKMQLDSFTELWRWGEAYPESSIRRVRMEDFYDDDKNPEEVWWKVLPEFRVLPAHVLPKGAKAGTSYTTLVLNPSIFLPWLKQQLEGWGVEFRRMHLNALSDASHLRHDVLINATGIGSKFLSDIADQDVELVRGQTLIVKSDYQKMFMHDNGKDYTYAIPRMDGTVILGGIRQPDSTNPEVDLEISKDIVRRLNADLPNVFSADLAEYDIIGHNVGIRPGRSSGIRIERDLRGGQNIVHVYGFSGGGYIHSFGAARMARDLVEDVLFPLSRSVAKL</sequence>
<evidence type="ECO:0000256" key="1">
    <source>
        <dbReference type="ARBA" id="ARBA00001974"/>
    </source>
</evidence>
<dbReference type="PANTHER" id="PTHR11530">
    <property type="entry name" value="D-AMINO ACID OXIDASE"/>
    <property type="match status" value="1"/>
</dbReference>
<dbReference type="SUPFAM" id="SSF51971">
    <property type="entry name" value="Nucleotide-binding domain"/>
    <property type="match status" value="1"/>
</dbReference>
<evidence type="ECO:0000256" key="6">
    <source>
        <dbReference type="PIRSR" id="PIRSR000189-1"/>
    </source>
</evidence>
<accession>A0AAD4CP60</accession>
<dbReference type="InterPro" id="IPR023209">
    <property type="entry name" value="DAO"/>
</dbReference>
<comment type="similarity">
    <text evidence="2">Belongs to the DAMOX/DASOX family.</text>
</comment>
<feature type="binding site" evidence="6">
    <location>
        <position position="280"/>
    </location>
    <ligand>
        <name>D-dopa</name>
        <dbReference type="ChEBI" id="CHEBI:149689"/>
    </ligand>
</feature>
<keyword evidence="4 6" id="KW-0274">FAD</keyword>
<dbReference type="Pfam" id="PF01266">
    <property type="entry name" value="DAO"/>
    <property type="match status" value="1"/>
</dbReference>